<keyword evidence="1" id="KW-0472">Membrane</keyword>
<feature type="non-terminal residue" evidence="2">
    <location>
        <position position="62"/>
    </location>
</feature>
<sequence length="62" mass="6711">LQDPAEVLKVMHFLKHLGEVSLNLPILLLLLTAPGFLPGLPKTVHHPADIGGDVLALLYLHT</sequence>
<evidence type="ECO:0000313" key="2">
    <source>
        <dbReference type="EMBL" id="KAL0167914.1"/>
    </source>
</evidence>
<keyword evidence="1" id="KW-0812">Transmembrane</keyword>
<keyword evidence="3" id="KW-1185">Reference proteome</keyword>
<feature type="transmembrane region" description="Helical" evidence="1">
    <location>
        <begin position="20"/>
        <end position="37"/>
    </location>
</feature>
<accession>A0ABD0P1B6</accession>
<comment type="caution">
    <text evidence="2">The sequence shown here is derived from an EMBL/GenBank/DDBJ whole genome shotgun (WGS) entry which is preliminary data.</text>
</comment>
<dbReference type="EMBL" id="JAMKFB020000018">
    <property type="protein sequence ID" value="KAL0167914.1"/>
    <property type="molecule type" value="Genomic_DNA"/>
</dbReference>
<evidence type="ECO:0008006" key="4">
    <source>
        <dbReference type="Google" id="ProtNLM"/>
    </source>
</evidence>
<proteinExistence type="predicted"/>
<evidence type="ECO:0000256" key="1">
    <source>
        <dbReference type="SAM" id="Phobius"/>
    </source>
</evidence>
<reference evidence="2 3" key="1">
    <citation type="submission" date="2024-05" db="EMBL/GenBank/DDBJ databases">
        <title>Genome sequencing and assembly of Indian major carp, Cirrhinus mrigala (Hamilton, 1822).</title>
        <authorList>
            <person name="Mohindra V."/>
            <person name="Chowdhury L.M."/>
            <person name="Lal K."/>
            <person name="Jena J.K."/>
        </authorList>
    </citation>
    <scope>NUCLEOTIDE SEQUENCE [LARGE SCALE GENOMIC DNA]</scope>
    <source>
        <strain evidence="2">CM1030</strain>
        <tissue evidence="2">Blood</tissue>
    </source>
</reference>
<organism evidence="2 3">
    <name type="scientific">Cirrhinus mrigala</name>
    <name type="common">Mrigala</name>
    <dbReference type="NCBI Taxonomy" id="683832"/>
    <lineage>
        <taxon>Eukaryota</taxon>
        <taxon>Metazoa</taxon>
        <taxon>Chordata</taxon>
        <taxon>Craniata</taxon>
        <taxon>Vertebrata</taxon>
        <taxon>Euteleostomi</taxon>
        <taxon>Actinopterygii</taxon>
        <taxon>Neopterygii</taxon>
        <taxon>Teleostei</taxon>
        <taxon>Ostariophysi</taxon>
        <taxon>Cypriniformes</taxon>
        <taxon>Cyprinidae</taxon>
        <taxon>Labeoninae</taxon>
        <taxon>Labeonini</taxon>
        <taxon>Cirrhinus</taxon>
    </lineage>
</organism>
<keyword evidence="1" id="KW-1133">Transmembrane helix</keyword>
<dbReference type="Proteomes" id="UP001529510">
    <property type="component" value="Unassembled WGS sequence"/>
</dbReference>
<feature type="non-terminal residue" evidence="2">
    <location>
        <position position="1"/>
    </location>
</feature>
<gene>
    <name evidence="2" type="ORF">M9458_036136</name>
</gene>
<dbReference type="AlphaFoldDB" id="A0ABD0P1B6"/>
<protein>
    <recommendedName>
        <fullName evidence="4">Cytochrome b</fullName>
    </recommendedName>
</protein>
<name>A0ABD0P1B6_CIRMR</name>
<evidence type="ECO:0000313" key="3">
    <source>
        <dbReference type="Proteomes" id="UP001529510"/>
    </source>
</evidence>